<keyword evidence="2" id="KW-1185">Reference proteome</keyword>
<sequence>MATARGALVRGAVGLYQRMPARGRRAVTWLMEHLPAAIGEHLAVLVLGTAARRPGPLQVPRADVRLYIAPANYAGQGYRWARAAERLPGVAAVNMAAVLPAGGFAFPVDYAVPQFVYSSSRSWQQEQRRAVERFSHVLIEACRPLFPRSGDGSAFSEARDLASHGVSVAMVCHGSEVRLPSRHAAAAPWSPFRDDGWKDVPALEALARRNREGLEASGLPVFVSTPDLLLDVPWATWLPVVVEPAVWATDEPPLERPVPVVVHVPSSGVIKGTSLIEPVLADLESRGLIEYRAVHGVPSAEMPAIYRGADIVLDQFRIGSYGVAACEAMAAGRVVVSHVDEQVRGHVRGVTGGEVPIVEATVETLEGVILGLLEDREGAREVAARGPGFVRDVHDGRASARALAGFLGVPAQV</sequence>
<evidence type="ECO:0000313" key="2">
    <source>
        <dbReference type="Proteomes" id="UP000822993"/>
    </source>
</evidence>
<dbReference type="EMBL" id="JACSPN010000004">
    <property type="protein sequence ID" value="MBE7699548.1"/>
    <property type="molecule type" value="Genomic_DNA"/>
</dbReference>
<name>A0A9D5YXF6_9CELL</name>
<proteinExistence type="predicted"/>
<dbReference type="Gene3D" id="3.40.50.2000">
    <property type="entry name" value="Glycogen Phosphorylase B"/>
    <property type="match status" value="1"/>
</dbReference>
<dbReference type="SUPFAM" id="SSF53756">
    <property type="entry name" value="UDP-Glycosyltransferase/glycogen phosphorylase"/>
    <property type="match status" value="1"/>
</dbReference>
<dbReference type="RefSeq" id="WP_193718851.1">
    <property type="nucleotide sequence ID" value="NZ_JACSPN010000004.1"/>
</dbReference>
<evidence type="ECO:0008006" key="3">
    <source>
        <dbReference type="Google" id="ProtNLM"/>
    </source>
</evidence>
<gene>
    <name evidence="1" type="ORF">H9623_04400</name>
</gene>
<accession>A0A9D5YXF6</accession>
<comment type="caution">
    <text evidence="1">The sequence shown here is derived from an EMBL/GenBank/DDBJ whole genome shotgun (WGS) entry which is preliminary data.</text>
</comment>
<protein>
    <recommendedName>
        <fullName evidence="3">Glycosyltransferase</fullName>
    </recommendedName>
</protein>
<dbReference type="AlphaFoldDB" id="A0A9D5YXF6"/>
<dbReference type="Proteomes" id="UP000822993">
    <property type="component" value="Unassembled WGS sequence"/>
</dbReference>
<evidence type="ECO:0000313" key="1">
    <source>
        <dbReference type="EMBL" id="MBE7699548.1"/>
    </source>
</evidence>
<organism evidence="1 2">
    <name type="scientific">Oerskovia douganii</name>
    <dbReference type="NCBI Taxonomy" id="2762210"/>
    <lineage>
        <taxon>Bacteria</taxon>
        <taxon>Bacillati</taxon>
        <taxon>Actinomycetota</taxon>
        <taxon>Actinomycetes</taxon>
        <taxon>Micrococcales</taxon>
        <taxon>Cellulomonadaceae</taxon>
        <taxon>Oerskovia</taxon>
    </lineage>
</organism>
<reference evidence="1 2" key="1">
    <citation type="submission" date="2020-08" db="EMBL/GenBank/DDBJ databases">
        <title>A Genomic Blueprint of the Chicken Gut Microbiome.</title>
        <authorList>
            <person name="Gilroy R."/>
            <person name="Ravi A."/>
            <person name="Getino M."/>
            <person name="Pursley I."/>
            <person name="Horton D.L."/>
            <person name="Alikhan N.-F."/>
            <person name="Baker D."/>
            <person name="Gharbi K."/>
            <person name="Hall N."/>
            <person name="Watson M."/>
            <person name="Adriaenssens E.M."/>
            <person name="Foster-Nyarko E."/>
            <person name="Jarju S."/>
            <person name="Secka A."/>
            <person name="Antonio M."/>
            <person name="Oren A."/>
            <person name="Chaudhuri R."/>
            <person name="La Ragione R.M."/>
            <person name="Hildebrand F."/>
            <person name="Pallen M.J."/>
        </authorList>
    </citation>
    <scope>NUCLEOTIDE SEQUENCE [LARGE SCALE GENOMIC DNA]</scope>
    <source>
        <strain evidence="1 2">Sa1BUA8</strain>
    </source>
</reference>